<sequence>MNKDNLFSQIFGKVAKINFFKPLQEAINSFYIKLFKIDMSEFKPANEYKNLNELFTRRLIKPRDFDVADEMFISPVDGTCLSFGSTKELKAFSIKGMEYSVSELLGQSELEGEYDFANIYLSPKDYHHYHAPCDIAIKKAIYIPGKLYSVAAKWLAKVDSLYTKNERVALSCEMKNGKKLWLVFVGALNVGKMKFCFDERIQTNAMANFTQIYEYENLHIKKGERLGNFDLGSTIVILSEKDVIEYNLFENKELKFAETIGIIK</sequence>
<keyword evidence="11" id="KW-0670">Pyruvate</keyword>
<keyword evidence="9" id="KW-0456">Lyase</keyword>
<reference evidence="13 14" key="1">
    <citation type="journal article" date="2017" name="Gene Rep">
        <title>The ribosomal RNA operon (rrn) of Campylobacter concisus supports molecular typing to genomospecies level.</title>
        <authorList>
            <person name="Huq M."/>
            <person name="Van T.T.H."/>
            <person name="Gurtler V."/>
            <person name="Elshagmani E."/>
            <person name="Allemailem K.S."/>
            <person name="Smooker P.M."/>
            <person name="Istivan T.S."/>
        </authorList>
    </citation>
    <scope>NUCLEOTIDE SEQUENCE [LARGE SCALE GENOMIC DNA]</scope>
    <source>
        <strain evidence="13 14">RCH 26</strain>
    </source>
</reference>
<evidence type="ECO:0000256" key="1">
    <source>
        <dbReference type="ARBA" id="ARBA00001928"/>
    </source>
</evidence>
<evidence type="ECO:0000313" key="13">
    <source>
        <dbReference type="EMBL" id="ORI08579.1"/>
    </source>
</evidence>
<dbReference type="NCBIfam" id="NF003038">
    <property type="entry name" value="PRK03934.1"/>
    <property type="match status" value="1"/>
</dbReference>
<dbReference type="EC" id="4.1.1.65" evidence="3"/>
<evidence type="ECO:0000256" key="8">
    <source>
        <dbReference type="ARBA" id="ARBA00023209"/>
    </source>
</evidence>
<evidence type="ECO:0000256" key="9">
    <source>
        <dbReference type="ARBA" id="ARBA00023239"/>
    </source>
</evidence>
<dbReference type="InterPro" id="IPR033177">
    <property type="entry name" value="PSD-B"/>
</dbReference>
<dbReference type="UniPathway" id="UPA00558"/>
<gene>
    <name evidence="13" type="ORF">A3835_03355</name>
</gene>
<organism evidence="13 14">
    <name type="scientific">Campylobacter concisus</name>
    <dbReference type="NCBI Taxonomy" id="199"/>
    <lineage>
        <taxon>Bacteria</taxon>
        <taxon>Pseudomonadati</taxon>
        <taxon>Campylobacterota</taxon>
        <taxon>Epsilonproteobacteria</taxon>
        <taxon>Campylobacterales</taxon>
        <taxon>Campylobacteraceae</taxon>
        <taxon>Campylobacter</taxon>
    </lineage>
</organism>
<protein>
    <recommendedName>
        <fullName evidence="3">phosphatidylserine decarboxylase</fullName>
        <ecNumber evidence="3">4.1.1.65</ecNumber>
    </recommendedName>
</protein>
<keyword evidence="4" id="KW-0444">Lipid biosynthesis</keyword>
<dbReference type="Proteomes" id="UP000192671">
    <property type="component" value="Unassembled WGS sequence"/>
</dbReference>
<keyword evidence="5" id="KW-0210">Decarboxylase</keyword>
<dbReference type="EMBL" id="LVWL01000018">
    <property type="protein sequence ID" value="ORI08579.1"/>
    <property type="molecule type" value="Genomic_DNA"/>
</dbReference>
<evidence type="ECO:0000256" key="6">
    <source>
        <dbReference type="ARBA" id="ARBA00023098"/>
    </source>
</evidence>
<keyword evidence="8" id="KW-0594">Phospholipid biosynthesis</keyword>
<dbReference type="PANTHER" id="PTHR10067">
    <property type="entry name" value="PHOSPHATIDYLSERINE DECARBOXYLASE"/>
    <property type="match status" value="1"/>
</dbReference>
<keyword evidence="6" id="KW-0443">Lipid metabolism</keyword>
<name>A0A1X0U3G4_9BACT</name>
<evidence type="ECO:0000256" key="5">
    <source>
        <dbReference type="ARBA" id="ARBA00022793"/>
    </source>
</evidence>
<dbReference type="PANTHER" id="PTHR10067:SF6">
    <property type="entry name" value="PHOSPHATIDYLSERINE DECARBOXYLASE PROENZYME, MITOCHONDRIAL"/>
    <property type="match status" value="1"/>
</dbReference>
<evidence type="ECO:0000256" key="4">
    <source>
        <dbReference type="ARBA" id="ARBA00022516"/>
    </source>
</evidence>
<dbReference type="NCBIfam" id="TIGR00163">
    <property type="entry name" value="PS_decarb"/>
    <property type="match status" value="1"/>
</dbReference>
<comment type="caution">
    <text evidence="13">The sequence shown here is derived from an EMBL/GenBank/DDBJ whole genome shotgun (WGS) entry which is preliminary data.</text>
</comment>
<dbReference type="AlphaFoldDB" id="A0A1X0U3G4"/>
<comment type="cofactor">
    <cofactor evidence="1">
        <name>pyruvate</name>
        <dbReference type="ChEBI" id="CHEBI:15361"/>
    </cofactor>
</comment>
<proteinExistence type="predicted"/>
<comment type="pathway">
    <text evidence="2">Lipid metabolism.</text>
</comment>
<evidence type="ECO:0000256" key="2">
    <source>
        <dbReference type="ARBA" id="ARBA00005189"/>
    </source>
</evidence>
<evidence type="ECO:0000256" key="3">
    <source>
        <dbReference type="ARBA" id="ARBA00012243"/>
    </source>
</evidence>
<evidence type="ECO:0000256" key="12">
    <source>
        <dbReference type="ARBA" id="ARBA00024326"/>
    </source>
</evidence>
<evidence type="ECO:0000256" key="7">
    <source>
        <dbReference type="ARBA" id="ARBA00023145"/>
    </source>
</evidence>
<keyword evidence="7" id="KW-0865">Zymogen</keyword>
<dbReference type="GO" id="GO:0006646">
    <property type="term" value="P:phosphatidylethanolamine biosynthetic process"/>
    <property type="evidence" value="ECO:0007669"/>
    <property type="project" value="UniProtKB-UniPathway"/>
</dbReference>
<evidence type="ECO:0000256" key="10">
    <source>
        <dbReference type="ARBA" id="ARBA00023264"/>
    </source>
</evidence>
<comment type="pathway">
    <text evidence="12">Phospholipid metabolism; phosphatidylethanolamine biosynthesis.</text>
</comment>
<evidence type="ECO:0000313" key="14">
    <source>
        <dbReference type="Proteomes" id="UP000192671"/>
    </source>
</evidence>
<dbReference type="Pfam" id="PF02666">
    <property type="entry name" value="PS_Dcarbxylase"/>
    <property type="match status" value="1"/>
</dbReference>
<evidence type="ECO:0000256" key="11">
    <source>
        <dbReference type="ARBA" id="ARBA00023317"/>
    </source>
</evidence>
<dbReference type="InterPro" id="IPR003817">
    <property type="entry name" value="PS_Dcarbxylase"/>
</dbReference>
<dbReference type="GO" id="GO:0004609">
    <property type="term" value="F:phosphatidylserine decarboxylase activity"/>
    <property type="evidence" value="ECO:0007669"/>
    <property type="project" value="UniProtKB-EC"/>
</dbReference>
<accession>A0A1X0U3G4</accession>
<keyword evidence="10" id="KW-1208">Phospholipid metabolism</keyword>